<dbReference type="GO" id="GO:0005886">
    <property type="term" value="C:plasma membrane"/>
    <property type="evidence" value="ECO:0007669"/>
    <property type="project" value="UniProtKB-SubCell"/>
</dbReference>
<proteinExistence type="predicted"/>
<feature type="transmembrane region" description="Helical" evidence="10">
    <location>
        <begin position="176"/>
        <end position="203"/>
    </location>
</feature>
<evidence type="ECO:0000256" key="5">
    <source>
        <dbReference type="ARBA" id="ARBA00022692"/>
    </source>
</evidence>
<keyword evidence="5 10" id="KW-0812">Transmembrane</keyword>
<dbReference type="PANTHER" id="PTHR43298">
    <property type="entry name" value="MULTIDRUG RESISTANCE PROTEIN NORM-RELATED"/>
    <property type="match status" value="1"/>
</dbReference>
<evidence type="ECO:0000256" key="3">
    <source>
        <dbReference type="ARBA" id="ARBA00022449"/>
    </source>
</evidence>
<feature type="transmembrane region" description="Helical" evidence="10">
    <location>
        <begin position="349"/>
        <end position="373"/>
    </location>
</feature>
<keyword evidence="2" id="KW-0813">Transport</keyword>
<dbReference type="GO" id="GO:0015297">
    <property type="term" value="F:antiporter activity"/>
    <property type="evidence" value="ECO:0007669"/>
    <property type="project" value="UniProtKB-KW"/>
</dbReference>
<dbReference type="EMBL" id="JAAIKB010000016">
    <property type="protein sequence ID" value="NGM23562.1"/>
    <property type="molecule type" value="Genomic_DNA"/>
</dbReference>
<dbReference type="GO" id="GO:0006811">
    <property type="term" value="P:monoatomic ion transport"/>
    <property type="evidence" value="ECO:0007669"/>
    <property type="project" value="UniProtKB-KW"/>
</dbReference>
<evidence type="ECO:0000256" key="6">
    <source>
        <dbReference type="ARBA" id="ARBA00022989"/>
    </source>
</evidence>
<dbReference type="PANTHER" id="PTHR43298:SF2">
    <property type="entry name" value="FMN_FAD EXPORTER YEEO-RELATED"/>
    <property type="match status" value="1"/>
</dbReference>
<evidence type="ECO:0000256" key="9">
    <source>
        <dbReference type="ARBA" id="ARBA00031636"/>
    </source>
</evidence>
<evidence type="ECO:0000313" key="11">
    <source>
        <dbReference type="EMBL" id="NGM23562.1"/>
    </source>
</evidence>
<evidence type="ECO:0000256" key="1">
    <source>
        <dbReference type="ARBA" id="ARBA00004429"/>
    </source>
</evidence>
<organism evidence="11 12">
    <name type="scientific">Falsiroseomonas algicola</name>
    <dbReference type="NCBI Taxonomy" id="2716930"/>
    <lineage>
        <taxon>Bacteria</taxon>
        <taxon>Pseudomonadati</taxon>
        <taxon>Pseudomonadota</taxon>
        <taxon>Alphaproteobacteria</taxon>
        <taxon>Acetobacterales</taxon>
        <taxon>Roseomonadaceae</taxon>
        <taxon>Falsiroseomonas</taxon>
    </lineage>
</organism>
<keyword evidence="7" id="KW-0406">Ion transport</keyword>
<protein>
    <recommendedName>
        <fullName evidence="9">Multidrug-efflux transporter</fullName>
    </recommendedName>
</protein>
<feature type="transmembrane region" description="Helical" evidence="10">
    <location>
        <begin position="43"/>
        <end position="61"/>
    </location>
</feature>
<feature type="transmembrane region" description="Helical" evidence="10">
    <location>
        <begin position="307"/>
        <end position="329"/>
    </location>
</feature>
<dbReference type="InterPro" id="IPR002528">
    <property type="entry name" value="MATE_fam"/>
</dbReference>
<dbReference type="GO" id="GO:0042910">
    <property type="term" value="F:xenobiotic transmembrane transporter activity"/>
    <property type="evidence" value="ECO:0007669"/>
    <property type="project" value="InterPro"/>
</dbReference>
<evidence type="ECO:0000256" key="7">
    <source>
        <dbReference type="ARBA" id="ARBA00023065"/>
    </source>
</evidence>
<keyword evidence="3" id="KW-0050">Antiport</keyword>
<feature type="transmembrane region" description="Helical" evidence="10">
    <location>
        <begin position="150"/>
        <end position="170"/>
    </location>
</feature>
<evidence type="ECO:0000256" key="8">
    <source>
        <dbReference type="ARBA" id="ARBA00023136"/>
    </source>
</evidence>
<feature type="transmembrane region" description="Helical" evidence="10">
    <location>
        <begin position="82"/>
        <end position="101"/>
    </location>
</feature>
<name>A0A6M1LU93_9PROT</name>
<evidence type="ECO:0000256" key="2">
    <source>
        <dbReference type="ARBA" id="ARBA00022448"/>
    </source>
</evidence>
<dbReference type="InterPro" id="IPR048279">
    <property type="entry name" value="MdtK-like"/>
</dbReference>
<comment type="subcellular location">
    <subcellularLocation>
        <location evidence="1">Cell inner membrane</location>
        <topology evidence="1">Multi-pass membrane protein</topology>
    </subcellularLocation>
</comment>
<dbReference type="Proteomes" id="UP000475385">
    <property type="component" value="Unassembled WGS sequence"/>
</dbReference>
<feature type="transmembrane region" description="Helical" evidence="10">
    <location>
        <begin position="411"/>
        <end position="430"/>
    </location>
</feature>
<feature type="transmembrane region" description="Helical" evidence="10">
    <location>
        <begin position="262"/>
        <end position="286"/>
    </location>
</feature>
<dbReference type="InterPro" id="IPR050222">
    <property type="entry name" value="MATE_MdtK"/>
</dbReference>
<reference evidence="11 12" key="1">
    <citation type="submission" date="2020-03" db="EMBL/GenBank/DDBJ databases">
        <title>Roseomonas stagni sp. nov., isolated from pond water in Japan.</title>
        <authorList>
            <person name="Furuhata K."/>
            <person name="Miyamoto H."/>
            <person name="Goto K."/>
        </authorList>
    </citation>
    <scope>NUCLEOTIDE SEQUENCE [LARGE SCALE GENOMIC DNA]</scope>
    <source>
        <strain evidence="11 12">PeD5</strain>
    </source>
</reference>
<evidence type="ECO:0000256" key="4">
    <source>
        <dbReference type="ARBA" id="ARBA00022475"/>
    </source>
</evidence>
<keyword evidence="12" id="KW-1185">Reference proteome</keyword>
<comment type="caution">
    <text evidence="11">The sequence shown here is derived from an EMBL/GenBank/DDBJ whole genome shotgun (WGS) entry which is preliminary data.</text>
</comment>
<accession>A0A6M1LU93</accession>
<sequence length="474" mass="49233">MLALAWPLVLTNLSQFALGLTDSLFLGRVGTLELAAATLGSNLYFAALAPTFGLALAAAPLTAQTRGRGRGHLRGMRRDVRAAFWAVAAGTIPTWLLLWNTEAVLLALGQEPALAALASDYVRAMMWGMPLFCGFIVLRGFLAAEQRPNAALVVSGFGIALNVPLNYALIHGAAGLPALGVAGAGLASALCNLAMLAGLVAMITRDRRLRRYHLFGRLWRFDASRLREVVAIGLPIAGAMALEITVFSAAALAMGWMGALAVAAHAIAVQVAAMTFMVPMGIGQAATARVGLATGAGRPVAAARAGWVAIGFGAGFMALAAALLVLAGRPIAWLFLDAANPGAAETAELAATLLLVAGLFQLADGVQAVAAGALRGLKDARVPMLLAGLGYWVIGLPVGIALAFPAGLGPIGLWIGLATGLFIVAGLMLARWTRLSRAGGLTTQVALFGRRRRAQVRRSRSDRDTALTTDRWPR</sequence>
<dbReference type="CDD" id="cd13131">
    <property type="entry name" value="MATE_NorM_like"/>
    <property type="match status" value="1"/>
</dbReference>
<evidence type="ECO:0000256" key="10">
    <source>
        <dbReference type="SAM" id="Phobius"/>
    </source>
</evidence>
<dbReference type="NCBIfam" id="TIGR00797">
    <property type="entry name" value="matE"/>
    <property type="match status" value="1"/>
</dbReference>
<dbReference type="PIRSF" id="PIRSF006603">
    <property type="entry name" value="DinF"/>
    <property type="match status" value="1"/>
</dbReference>
<feature type="transmembrane region" description="Helical" evidence="10">
    <location>
        <begin position="121"/>
        <end position="138"/>
    </location>
</feature>
<dbReference type="Pfam" id="PF01554">
    <property type="entry name" value="MatE"/>
    <property type="match status" value="2"/>
</dbReference>
<keyword evidence="6 10" id="KW-1133">Transmembrane helix</keyword>
<feature type="transmembrane region" description="Helical" evidence="10">
    <location>
        <begin position="229"/>
        <end position="256"/>
    </location>
</feature>
<dbReference type="AlphaFoldDB" id="A0A6M1LU93"/>
<feature type="transmembrane region" description="Helical" evidence="10">
    <location>
        <begin position="385"/>
        <end position="405"/>
    </location>
</feature>
<keyword evidence="4" id="KW-1003">Cell membrane</keyword>
<gene>
    <name evidence="11" type="ORF">G3576_26350</name>
</gene>
<evidence type="ECO:0000313" key="12">
    <source>
        <dbReference type="Proteomes" id="UP000475385"/>
    </source>
</evidence>
<keyword evidence="8 10" id="KW-0472">Membrane</keyword>